<organism evidence="2">
    <name type="scientific">hydrothermal vent metagenome</name>
    <dbReference type="NCBI Taxonomy" id="652676"/>
    <lineage>
        <taxon>unclassified sequences</taxon>
        <taxon>metagenomes</taxon>
        <taxon>ecological metagenomes</taxon>
    </lineage>
</organism>
<protein>
    <submittedName>
        <fullName evidence="2">Uncharacterized protein</fullName>
    </submittedName>
</protein>
<keyword evidence="1" id="KW-1133">Transmembrane helix</keyword>
<feature type="transmembrane region" description="Helical" evidence="1">
    <location>
        <begin position="12"/>
        <end position="33"/>
    </location>
</feature>
<name>A0A1W1BR97_9ZZZZ</name>
<evidence type="ECO:0000256" key="1">
    <source>
        <dbReference type="SAM" id="Phobius"/>
    </source>
</evidence>
<keyword evidence="1" id="KW-0472">Membrane</keyword>
<proteinExistence type="predicted"/>
<keyword evidence="1" id="KW-0812">Transmembrane</keyword>
<accession>A0A1W1BR97</accession>
<gene>
    <name evidence="2" type="ORF">MNB_SV-12-676</name>
</gene>
<evidence type="ECO:0000313" key="2">
    <source>
        <dbReference type="EMBL" id="SFV56128.1"/>
    </source>
</evidence>
<dbReference type="EMBL" id="FPHE01000067">
    <property type="protein sequence ID" value="SFV56128.1"/>
    <property type="molecule type" value="Genomic_DNA"/>
</dbReference>
<dbReference type="AlphaFoldDB" id="A0A1W1BR97"/>
<sequence length="42" mass="4730">MSPKSKTLINKPITIVFTLNLLYINGMGTLPSFDEMSISYSY</sequence>
<reference evidence="2" key="1">
    <citation type="submission" date="2016-10" db="EMBL/GenBank/DDBJ databases">
        <authorList>
            <person name="de Groot N.N."/>
        </authorList>
    </citation>
    <scope>NUCLEOTIDE SEQUENCE</scope>
</reference>